<evidence type="ECO:0000313" key="4">
    <source>
        <dbReference type="Proteomes" id="UP001193501"/>
    </source>
</evidence>
<evidence type="ECO:0000256" key="2">
    <source>
        <dbReference type="ARBA" id="ARBA00022840"/>
    </source>
</evidence>
<evidence type="ECO:0000256" key="1">
    <source>
        <dbReference type="ARBA" id="ARBA00022741"/>
    </source>
</evidence>
<dbReference type="Gene3D" id="3.90.640.10">
    <property type="entry name" value="Actin, Chain A, domain 4"/>
    <property type="match status" value="1"/>
</dbReference>
<sequence length="410" mass="43522">MTTLALDFGTSNSAAALWQDGRIRRLSIETGSDTLPTAVFFPSDKGPMRLGLAAAMALLQGEEGRYMRALKSVLGSGLFHETRMIGGKRRTLSDVVTAFLAEVKSRAEAEAGQGFTRILSGRPVHFHPDPARDAKALEDLTACYHAAGFAEVDFLFEPEAAALAAHASGGGPQGFGLIVDIGGGTSDYSLYETSGAKMKVLASHGIRLGGTDFDHAMSMTHAMPWLGRGSSLHREMGAGEVPMPNHLYVDLSTWARIPLLYTPDVRNEVAQMVKLAIKPRLLRRLAHVLQAELGHEIAFAVERGKINANAGREGARVDLSCVEPGLGVPVTAESLEKALRRYRAPLREAAAECCRKAGIAPDRVAEVVLVGGSSLMAMVGQEAQALCPNAALRASEPFTAVVDGLALATA</sequence>
<dbReference type="EMBL" id="JAABNR010000004">
    <property type="protein sequence ID" value="NBZ87142.1"/>
    <property type="molecule type" value="Genomic_DNA"/>
</dbReference>
<comment type="caution">
    <text evidence="3">The sequence shown here is derived from an EMBL/GenBank/DDBJ whole genome shotgun (WGS) entry which is preliminary data.</text>
</comment>
<dbReference type="PRINTS" id="PR00301">
    <property type="entry name" value="HEATSHOCK70"/>
</dbReference>
<dbReference type="InterPro" id="IPR013126">
    <property type="entry name" value="Hsp_70_fam"/>
</dbReference>
<dbReference type="InterPro" id="IPR043129">
    <property type="entry name" value="ATPase_NBD"/>
</dbReference>
<evidence type="ECO:0000313" key="3">
    <source>
        <dbReference type="EMBL" id="NBZ87142.1"/>
    </source>
</evidence>
<dbReference type="Proteomes" id="UP001193501">
    <property type="component" value="Unassembled WGS sequence"/>
</dbReference>
<accession>A0AAE5BUE2</accession>
<dbReference type="GO" id="GO:0140662">
    <property type="term" value="F:ATP-dependent protein folding chaperone"/>
    <property type="evidence" value="ECO:0007669"/>
    <property type="project" value="InterPro"/>
</dbReference>
<dbReference type="PANTHER" id="PTHR42749">
    <property type="entry name" value="CELL SHAPE-DETERMINING PROTEIN MREB"/>
    <property type="match status" value="1"/>
</dbReference>
<dbReference type="Pfam" id="PF00012">
    <property type="entry name" value="HSP70"/>
    <property type="match status" value="1"/>
</dbReference>
<dbReference type="SUPFAM" id="SSF53067">
    <property type="entry name" value="Actin-like ATPase domain"/>
    <property type="match status" value="2"/>
</dbReference>
<organism evidence="3 4">
    <name type="scientific">Stagnihabitans tardus</name>
    <dbReference type="NCBI Taxonomy" id="2699202"/>
    <lineage>
        <taxon>Bacteria</taxon>
        <taxon>Pseudomonadati</taxon>
        <taxon>Pseudomonadota</taxon>
        <taxon>Alphaproteobacteria</taxon>
        <taxon>Rhodobacterales</taxon>
        <taxon>Paracoccaceae</taxon>
        <taxon>Stagnihabitans</taxon>
    </lineage>
</organism>
<dbReference type="Gene3D" id="3.30.420.40">
    <property type="match status" value="3"/>
</dbReference>
<keyword evidence="2" id="KW-0067">ATP-binding</keyword>
<keyword evidence="1" id="KW-0547">Nucleotide-binding</keyword>
<name>A0AAE5BUE2_9RHOB</name>
<gene>
    <name evidence="3" type="ORF">GV832_06075</name>
</gene>
<dbReference type="RefSeq" id="WP_168773941.1">
    <property type="nucleotide sequence ID" value="NZ_JAABNR010000004.1"/>
</dbReference>
<keyword evidence="4" id="KW-1185">Reference proteome</keyword>
<dbReference type="AlphaFoldDB" id="A0AAE5BUE2"/>
<reference evidence="3" key="1">
    <citation type="submission" date="2020-01" db="EMBL/GenBank/DDBJ databases">
        <authorList>
            <person name="Chen W.-M."/>
        </authorList>
    </citation>
    <scope>NUCLEOTIDE SEQUENCE</scope>
    <source>
        <strain evidence="3">CYK-10</strain>
    </source>
</reference>
<dbReference type="PANTHER" id="PTHR42749:SF1">
    <property type="entry name" value="CELL SHAPE-DETERMINING PROTEIN MREB"/>
    <property type="match status" value="1"/>
</dbReference>
<proteinExistence type="predicted"/>
<dbReference type="GO" id="GO:0005524">
    <property type="term" value="F:ATP binding"/>
    <property type="evidence" value="ECO:0007669"/>
    <property type="project" value="UniProtKB-KW"/>
</dbReference>
<protein>
    <submittedName>
        <fullName evidence="3">Hsp70 family protein</fullName>
    </submittedName>
</protein>